<feature type="region of interest" description="Disordered" evidence="1">
    <location>
        <begin position="102"/>
        <end position="181"/>
    </location>
</feature>
<organism evidence="2 3">
    <name type="scientific">Umbelopsis ramanniana AG</name>
    <dbReference type="NCBI Taxonomy" id="1314678"/>
    <lineage>
        <taxon>Eukaryota</taxon>
        <taxon>Fungi</taxon>
        <taxon>Fungi incertae sedis</taxon>
        <taxon>Mucoromycota</taxon>
        <taxon>Mucoromycotina</taxon>
        <taxon>Umbelopsidomycetes</taxon>
        <taxon>Umbelopsidales</taxon>
        <taxon>Umbelopsidaceae</taxon>
        <taxon>Umbelopsis</taxon>
    </lineage>
</organism>
<dbReference type="Proteomes" id="UP001206595">
    <property type="component" value="Unassembled WGS sequence"/>
</dbReference>
<feature type="compositionally biased region" description="Basic and acidic residues" evidence="1">
    <location>
        <begin position="145"/>
        <end position="159"/>
    </location>
</feature>
<evidence type="ECO:0000256" key="1">
    <source>
        <dbReference type="SAM" id="MobiDB-lite"/>
    </source>
</evidence>
<evidence type="ECO:0000313" key="3">
    <source>
        <dbReference type="Proteomes" id="UP001206595"/>
    </source>
</evidence>
<accession>A0AAD5HDG1</accession>
<comment type="caution">
    <text evidence="2">The sequence shown here is derived from an EMBL/GenBank/DDBJ whole genome shotgun (WGS) entry which is preliminary data.</text>
</comment>
<keyword evidence="3" id="KW-1185">Reference proteome</keyword>
<gene>
    <name evidence="2" type="ORF">K450DRAFT_248340</name>
</gene>
<sequence>MLRDKHTHIVKHCKSMVVVLLAIPVWEHASIHATFHAVTLNADIYIDKFGSQPSYHWKTLFNQFELGIVSAQLGGNPQTNNANHSNTLLFLGCHVQKKRPPSLFKRASRGGKDLQRRGGPPAGMEEAESAYSTRQKKPPSPRATHRTETSTTPEREKTQRTPFGRGKVTLKSSTTSMGTSQ</sequence>
<protein>
    <submittedName>
        <fullName evidence="2">Uncharacterized protein</fullName>
    </submittedName>
</protein>
<dbReference type="AlphaFoldDB" id="A0AAD5HDG1"/>
<proteinExistence type="predicted"/>
<dbReference type="RefSeq" id="XP_051443152.1">
    <property type="nucleotide sequence ID" value="XM_051590216.1"/>
</dbReference>
<dbReference type="GeneID" id="75915560"/>
<feature type="compositionally biased region" description="Polar residues" evidence="1">
    <location>
        <begin position="170"/>
        <end position="181"/>
    </location>
</feature>
<dbReference type="EMBL" id="MU620932">
    <property type="protein sequence ID" value="KAI8578148.1"/>
    <property type="molecule type" value="Genomic_DNA"/>
</dbReference>
<evidence type="ECO:0000313" key="2">
    <source>
        <dbReference type="EMBL" id="KAI8578148.1"/>
    </source>
</evidence>
<reference evidence="2" key="1">
    <citation type="submission" date="2021-06" db="EMBL/GenBank/DDBJ databases">
        <authorList>
            <consortium name="DOE Joint Genome Institute"/>
            <person name="Mondo S.J."/>
            <person name="Amses K.R."/>
            <person name="Simmons D.R."/>
            <person name="Longcore J.E."/>
            <person name="Seto K."/>
            <person name="Alves G.H."/>
            <person name="Bonds A.E."/>
            <person name="Quandt C.A."/>
            <person name="Davis W.J."/>
            <person name="Chang Y."/>
            <person name="Letcher P.M."/>
            <person name="Powell M.J."/>
            <person name="Kuo A."/>
            <person name="Labutti K."/>
            <person name="Pangilinan J."/>
            <person name="Andreopoulos W."/>
            <person name="Tritt A."/>
            <person name="Riley R."/>
            <person name="Hundley H."/>
            <person name="Johnson J."/>
            <person name="Lipzen A."/>
            <person name="Barry K."/>
            <person name="Berbee M.L."/>
            <person name="Buchler N.E."/>
            <person name="Grigoriev I.V."/>
            <person name="Spatafora J.W."/>
            <person name="Stajich J.E."/>
            <person name="James T.Y."/>
        </authorList>
    </citation>
    <scope>NUCLEOTIDE SEQUENCE</scope>
    <source>
        <strain evidence="2">AG</strain>
    </source>
</reference>
<name>A0AAD5HDG1_UMBRA</name>
<reference evidence="2" key="2">
    <citation type="journal article" date="2022" name="Proc. Natl. Acad. Sci. U.S.A.">
        <title>Diploid-dominant life cycles characterize the early evolution of Fungi.</title>
        <authorList>
            <person name="Amses K.R."/>
            <person name="Simmons D.R."/>
            <person name="Longcore J.E."/>
            <person name="Mondo S.J."/>
            <person name="Seto K."/>
            <person name="Jeronimo G.H."/>
            <person name="Bonds A.E."/>
            <person name="Quandt C.A."/>
            <person name="Davis W.J."/>
            <person name="Chang Y."/>
            <person name="Federici B.A."/>
            <person name="Kuo A."/>
            <person name="LaButti K."/>
            <person name="Pangilinan J."/>
            <person name="Andreopoulos W."/>
            <person name="Tritt A."/>
            <person name="Riley R."/>
            <person name="Hundley H."/>
            <person name="Johnson J."/>
            <person name="Lipzen A."/>
            <person name="Barry K."/>
            <person name="Lang B.F."/>
            <person name="Cuomo C.A."/>
            <person name="Buchler N.E."/>
            <person name="Grigoriev I.V."/>
            <person name="Spatafora J.W."/>
            <person name="Stajich J.E."/>
            <person name="James T.Y."/>
        </authorList>
    </citation>
    <scope>NUCLEOTIDE SEQUENCE</scope>
    <source>
        <strain evidence="2">AG</strain>
    </source>
</reference>